<dbReference type="AlphaFoldDB" id="A0A3E0H2Q4"/>
<dbReference type="CDD" id="cd17563">
    <property type="entry name" value="REC_RegA-like"/>
    <property type="match status" value="1"/>
</dbReference>
<dbReference type="InterPro" id="IPR050595">
    <property type="entry name" value="Bact_response_regulator"/>
</dbReference>
<sequence length="176" mass="19036">MRLLIIDDDESFRAALARACERRGCVVTVASDRASALGRALEFGPDAAVVDLRLADASGLALLPELLAIRPAMRLLMLTGFSSIATAVEAVKRGAINYLAKPAAVDDILRALGHGEAPLPVSTPAAAPEPSIDRLTWEYIQRILLEERGNISAAARRLGMHRRTLQRRLSKRPVAH</sequence>
<organism evidence="4 5">
    <name type="scientific">Paraperlucidibaca baekdonensis</name>
    <dbReference type="NCBI Taxonomy" id="748120"/>
    <lineage>
        <taxon>Bacteria</taxon>
        <taxon>Pseudomonadati</taxon>
        <taxon>Pseudomonadota</taxon>
        <taxon>Gammaproteobacteria</taxon>
        <taxon>Moraxellales</taxon>
        <taxon>Moraxellaceae</taxon>
        <taxon>Paraperlucidibaca</taxon>
    </lineage>
</organism>
<accession>A0A3E0H2Q4</accession>
<dbReference type="GO" id="GO:0000160">
    <property type="term" value="P:phosphorelay signal transduction system"/>
    <property type="evidence" value="ECO:0007669"/>
    <property type="project" value="InterPro"/>
</dbReference>
<dbReference type="SMART" id="SM00448">
    <property type="entry name" value="REC"/>
    <property type="match status" value="1"/>
</dbReference>
<dbReference type="PANTHER" id="PTHR44591">
    <property type="entry name" value="STRESS RESPONSE REGULATOR PROTEIN 1"/>
    <property type="match status" value="1"/>
</dbReference>
<dbReference type="SUPFAM" id="SSF46689">
    <property type="entry name" value="Homeodomain-like"/>
    <property type="match status" value="1"/>
</dbReference>
<dbReference type="Gene3D" id="1.10.10.60">
    <property type="entry name" value="Homeodomain-like"/>
    <property type="match status" value="1"/>
</dbReference>
<name>A0A3E0H2Q4_9GAMM</name>
<keyword evidence="1 2" id="KW-0597">Phosphoprotein</keyword>
<comment type="caution">
    <text evidence="4">The sequence shown here is derived from an EMBL/GenBank/DDBJ whole genome shotgun (WGS) entry which is preliminary data.</text>
</comment>
<protein>
    <submittedName>
        <fullName evidence="4">Two-component system response regulator RegA</fullName>
    </submittedName>
</protein>
<dbReference type="PROSITE" id="PS50110">
    <property type="entry name" value="RESPONSE_REGULATORY"/>
    <property type="match status" value="1"/>
</dbReference>
<gene>
    <name evidence="4" type="ORF">DFR26_1925</name>
</gene>
<feature type="modified residue" description="4-aspartylphosphate" evidence="2">
    <location>
        <position position="51"/>
    </location>
</feature>
<dbReference type="RefSeq" id="WP_245953056.1">
    <property type="nucleotide sequence ID" value="NZ_QUNR01000004.1"/>
</dbReference>
<dbReference type="EMBL" id="QUNR01000004">
    <property type="protein sequence ID" value="REH36789.1"/>
    <property type="molecule type" value="Genomic_DNA"/>
</dbReference>
<evidence type="ECO:0000313" key="4">
    <source>
        <dbReference type="EMBL" id="REH36789.1"/>
    </source>
</evidence>
<dbReference type="InterPro" id="IPR011006">
    <property type="entry name" value="CheY-like_superfamily"/>
</dbReference>
<reference evidence="4 5" key="1">
    <citation type="submission" date="2018-08" db="EMBL/GenBank/DDBJ databases">
        <title>Genomic Encyclopedia of Type Strains, Phase IV (KMG-IV): sequencing the most valuable type-strain genomes for metagenomic binning, comparative biology and taxonomic classification.</title>
        <authorList>
            <person name="Goeker M."/>
        </authorList>
    </citation>
    <scope>NUCLEOTIDE SEQUENCE [LARGE SCALE GENOMIC DNA]</scope>
    <source>
        <strain evidence="4 5">DSM 26022</strain>
    </source>
</reference>
<dbReference type="InterPro" id="IPR002197">
    <property type="entry name" value="HTH_Fis"/>
</dbReference>
<dbReference type="Pfam" id="PF00072">
    <property type="entry name" value="Response_reg"/>
    <property type="match status" value="1"/>
</dbReference>
<dbReference type="SUPFAM" id="SSF52172">
    <property type="entry name" value="CheY-like"/>
    <property type="match status" value="1"/>
</dbReference>
<dbReference type="PANTHER" id="PTHR44591:SF3">
    <property type="entry name" value="RESPONSE REGULATORY DOMAIN-CONTAINING PROTEIN"/>
    <property type="match status" value="1"/>
</dbReference>
<dbReference type="GO" id="GO:0043565">
    <property type="term" value="F:sequence-specific DNA binding"/>
    <property type="evidence" value="ECO:0007669"/>
    <property type="project" value="InterPro"/>
</dbReference>
<dbReference type="InterPro" id="IPR001789">
    <property type="entry name" value="Sig_transdc_resp-reg_receiver"/>
</dbReference>
<evidence type="ECO:0000256" key="2">
    <source>
        <dbReference type="PROSITE-ProRule" id="PRU00169"/>
    </source>
</evidence>
<evidence type="ECO:0000259" key="3">
    <source>
        <dbReference type="PROSITE" id="PS50110"/>
    </source>
</evidence>
<evidence type="ECO:0000256" key="1">
    <source>
        <dbReference type="ARBA" id="ARBA00022553"/>
    </source>
</evidence>
<proteinExistence type="predicted"/>
<feature type="domain" description="Response regulatory" evidence="3">
    <location>
        <begin position="2"/>
        <end position="116"/>
    </location>
</feature>
<dbReference type="Pfam" id="PF02954">
    <property type="entry name" value="HTH_8"/>
    <property type="match status" value="1"/>
</dbReference>
<dbReference type="InterPro" id="IPR009057">
    <property type="entry name" value="Homeodomain-like_sf"/>
</dbReference>
<dbReference type="Gene3D" id="3.40.50.2300">
    <property type="match status" value="1"/>
</dbReference>
<dbReference type="Proteomes" id="UP000256774">
    <property type="component" value="Unassembled WGS sequence"/>
</dbReference>
<keyword evidence="5" id="KW-1185">Reference proteome</keyword>
<evidence type="ECO:0000313" key="5">
    <source>
        <dbReference type="Proteomes" id="UP000256774"/>
    </source>
</evidence>
<dbReference type="PRINTS" id="PR01590">
    <property type="entry name" value="HTHFIS"/>
</dbReference>